<dbReference type="PROSITE" id="PS00118">
    <property type="entry name" value="PA2_HIS"/>
    <property type="match status" value="1"/>
</dbReference>
<evidence type="ECO:0000256" key="3">
    <source>
        <dbReference type="ARBA" id="ARBA00004613"/>
    </source>
</evidence>
<organism evidence="21 22">
    <name type="scientific">Leersia perrieri</name>
    <dbReference type="NCBI Taxonomy" id="77586"/>
    <lineage>
        <taxon>Eukaryota</taxon>
        <taxon>Viridiplantae</taxon>
        <taxon>Streptophyta</taxon>
        <taxon>Embryophyta</taxon>
        <taxon>Tracheophyta</taxon>
        <taxon>Spermatophyta</taxon>
        <taxon>Magnoliopsida</taxon>
        <taxon>Liliopsida</taxon>
        <taxon>Poales</taxon>
        <taxon>Poaceae</taxon>
        <taxon>BOP clade</taxon>
        <taxon>Oryzoideae</taxon>
        <taxon>Oryzeae</taxon>
        <taxon>Oryzinae</taxon>
        <taxon>Leersia</taxon>
    </lineage>
</organism>
<comment type="similarity">
    <text evidence="4">Belongs to the phospholipase A2 family.</text>
</comment>
<feature type="region of interest" description="Disordered" evidence="17">
    <location>
        <begin position="1070"/>
        <end position="1097"/>
    </location>
</feature>
<dbReference type="STRING" id="77586.A0A0D9VN38"/>
<evidence type="ECO:0000256" key="14">
    <source>
        <dbReference type="ARBA" id="ARBA00023157"/>
    </source>
</evidence>
<dbReference type="GO" id="GO:0050482">
    <property type="term" value="P:arachidonate secretion"/>
    <property type="evidence" value="ECO:0007669"/>
    <property type="project" value="InterPro"/>
</dbReference>
<dbReference type="EC" id="3.1.1.4" evidence="6"/>
<dbReference type="InterPro" id="IPR012337">
    <property type="entry name" value="RNaseH-like_sf"/>
</dbReference>
<dbReference type="InterPro" id="IPR033113">
    <property type="entry name" value="PLA2_histidine"/>
</dbReference>
<dbReference type="CDD" id="cd04706">
    <property type="entry name" value="PLA2_plant"/>
    <property type="match status" value="1"/>
</dbReference>
<dbReference type="CDD" id="cd04657">
    <property type="entry name" value="Piwi_ago-like"/>
    <property type="match status" value="1"/>
</dbReference>
<keyword evidence="15" id="KW-0943">RNA-mediated gene silencing</keyword>
<dbReference type="SMART" id="SM00950">
    <property type="entry name" value="Piwi"/>
    <property type="match status" value="1"/>
</dbReference>
<dbReference type="AlphaFoldDB" id="A0A0D9VN38"/>
<evidence type="ECO:0000256" key="6">
    <source>
        <dbReference type="ARBA" id="ARBA00013278"/>
    </source>
</evidence>
<protein>
    <recommendedName>
        <fullName evidence="6">phospholipase A2</fullName>
        <ecNumber evidence="6">3.1.1.4</ecNumber>
    </recommendedName>
</protein>
<dbReference type="FunFam" id="3.40.50.2300:FF:000110">
    <property type="entry name" value="Argonaute 10"/>
    <property type="match status" value="1"/>
</dbReference>
<dbReference type="GO" id="GO:0016042">
    <property type="term" value="P:lipid catabolic process"/>
    <property type="evidence" value="ECO:0007669"/>
    <property type="project" value="UniProtKB-KW"/>
</dbReference>
<name>A0A0D9VN38_9ORYZ</name>
<reference evidence="21 22" key="1">
    <citation type="submission" date="2012-08" db="EMBL/GenBank/DDBJ databases">
        <title>Oryza genome evolution.</title>
        <authorList>
            <person name="Wing R.A."/>
        </authorList>
    </citation>
    <scope>NUCLEOTIDE SEQUENCE</scope>
</reference>
<dbReference type="PROSITE" id="PS50821">
    <property type="entry name" value="PAZ"/>
    <property type="match status" value="1"/>
</dbReference>
<feature type="chain" id="PRO_5002347868" description="phospholipase A2" evidence="18">
    <location>
        <begin position="22"/>
        <end position="1152"/>
    </location>
</feature>
<evidence type="ECO:0000256" key="11">
    <source>
        <dbReference type="ARBA" id="ARBA00022837"/>
    </source>
</evidence>
<dbReference type="InterPro" id="IPR036085">
    <property type="entry name" value="PAZ_dom_sf"/>
</dbReference>
<evidence type="ECO:0000256" key="10">
    <source>
        <dbReference type="ARBA" id="ARBA00022801"/>
    </source>
</evidence>
<dbReference type="PROSITE" id="PS50822">
    <property type="entry name" value="PIWI"/>
    <property type="match status" value="1"/>
</dbReference>
<dbReference type="Pfam" id="PF02170">
    <property type="entry name" value="PAZ"/>
    <property type="match status" value="1"/>
</dbReference>
<dbReference type="InterPro" id="IPR003165">
    <property type="entry name" value="Piwi"/>
</dbReference>
<comment type="subcellular location">
    <subcellularLocation>
        <location evidence="3">Secreted</location>
    </subcellularLocation>
</comment>
<dbReference type="FunFam" id="1.20.90.10:FF:000005">
    <property type="entry name" value="Secretory phospholipase A2"/>
    <property type="match status" value="1"/>
</dbReference>
<evidence type="ECO:0000256" key="1">
    <source>
        <dbReference type="ARBA" id="ARBA00001604"/>
    </source>
</evidence>
<dbReference type="SUPFAM" id="SSF101690">
    <property type="entry name" value="PAZ domain"/>
    <property type="match status" value="1"/>
</dbReference>
<keyword evidence="12" id="KW-0442">Lipid degradation</keyword>
<dbReference type="GO" id="GO:0003723">
    <property type="term" value="F:RNA binding"/>
    <property type="evidence" value="ECO:0007669"/>
    <property type="project" value="InterPro"/>
</dbReference>
<dbReference type="GO" id="GO:0046872">
    <property type="term" value="F:metal ion binding"/>
    <property type="evidence" value="ECO:0007669"/>
    <property type="project" value="UniProtKB-KW"/>
</dbReference>
<dbReference type="CDD" id="cd02846">
    <property type="entry name" value="PAZ_argonaute_like"/>
    <property type="match status" value="1"/>
</dbReference>
<evidence type="ECO:0000313" key="21">
    <source>
        <dbReference type="EnsemblPlants" id="LPERR02G31840.1"/>
    </source>
</evidence>
<keyword evidence="8" id="KW-0479">Metal-binding</keyword>
<comment type="cofactor">
    <cofactor evidence="2">
        <name>Ca(2+)</name>
        <dbReference type="ChEBI" id="CHEBI:29108"/>
    </cofactor>
</comment>
<dbReference type="Gene3D" id="3.30.420.10">
    <property type="entry name" value="Ribonuclease H-like superfamily/Ribonuclease H"/>
    <property type="match status" value="1"/>
</dbReference>
<dbReference type="InterPro" id="IPR003100">
    <property type="entry name" value="PAZ_dom"/>
</dbReference>
<feature type="domain" description="Piwi" evidence="20">
    <location>
        <begin position="747"/>
        <end position="1064"/>
    </location>
</feature>
<keyword evidence="14" id="KW-1015">Disulfide bond</keyword>
<dbReference type="Gene3D" id="3.40.50.2300">
    <property type="match status" value="1"/>
</dbReference>
<keyword evidence="7" id="KW-0964">Secreted</keyword>
<feature type="compositionally biased region" description="Pro residues" evidence="17">
    <location>
        <begin position="286"/>
        <end position="295"/>
    </location>
</feature>
<feature type="signal peptide" evidence="18">
    <location>
        <begin position="1"/>
        <end position="21"/>
    </location>
</feature>
<dbReference type="PANTHER" id="PTHR22891">
    <property type="entry name" value="EUKARYOTIC TRANSLATION INITIATION FACTOR 2C"/>
    <property type="match status" value="1"/>
</dbReference>
<dbReference type="GO" id="GO:0006644">
    <property type="term" value="P:phospholipid metabolic process"/>
    <property type="evidence" value="ECO:0007669"/>
    <property type="project" value="InterPro"/>
</dbReference>
<dbReference type="Pfam" id="PF02171">
    <property type="entry name" value="Piwi"/>
    <property type="match status" value="1"/>
</dbReference>
<dbReference type="InterPro" id="IPR045246">
    <property type="entry name" value="Piwi_ago-like"/>
</dbReference>
<comment type="similarity">
    <text evidence="5">Belongs to the argonaute family. Ago subfamily.</text>
</comment>
<comment type="catalytic activity">
    <reaction evidence="1">
        <text>a 1,2-diacyl-sn-glycero-3-phosphocholine + H2O = a 1-acyl-sn-glycero-3-phosphocholine + a fatty acid + H(+)</text>
        <dbReference type="Rhea" id="RHEA:15801"/>
        <dbReference type="ChEBI" id="CHEBI:15377"/>
        <dbReference type="ChEBI" id="CHEBI:15378"/>
        <dbReference type="ChEBI" id="CHEBI:28868"/>
        <dbReference type="ChEBI" id="CHEBI:57643"/>
        <dbReference type="ChEBI" id="CHEBI:58168"/>
        <dbReference type="EC" id="3.1.1.4"/>
    </reaction>
</comment>
<evidence type="ECO:0000259" key="20">
    <source>
        <dbReference type="PROSITE" id="PS50822"/>
    </source>
</evidence>
<dbReference type="Gene3D" id="2.170.260.10">
    <property type="entry name" value="paz domain"/>
    <property type="match status" value="1"/>
</dbReference>
<keyword evidence="11" id="KW-0106">Calcium</keyword>
<dbReference type="SUPFAM" id="SSF48619">
    <property type="entry name" value="Phospholipase A2, PLA2"/>
    <property type="match status" value="1"/>
</dbReference>
<dbReference type="GO" id="GO:0004623">
    <property type="term" value="F:phospholipase A2 activity"/>
    <property type="evidence" value="ECO:0007669"/>
    <property type="project" value="UniProtKB-EC"/>
</dbReference>
<dbReference type="Pfam" id="PF16486">
    <property type="entry name" value="ArgoN"/>
    <property type="match status" value="1"/>
</dbReference>
<dbReference type="GO" id="GO:0031047">
    <property type="term" value="P:regulatory ncRNA-mediated gene silencing"/>
    <property type="evidence" value="ECO:0007669"/>
    <property type="project" value="UniProtKB-KW"/>
</dbReference>
<dbReference type="FunFam" id="3.30.420.10:FF:000013">
    <property type="entry name" value="protein argonaute 10-like"/>
    <property type="match status" value="1"/>
</dbReference>
<evidence type="ECO:0000256" key="13">
    <source>
        <dbReference type="ARBA" id="ARBA00023098"/>
    </source>
</evidence>
<keyword evidence="22" id="KW-1185">Reference proteome</keyword>
<evidence type="ECO:0000259" key="19">
    <source>
        <dbReference type="PROSITE" id="PS50821"/>
    </source>
</evidence>
<evidence type="ECO:0000256" key="9">
    <source>
        <dbReference type="ARBA" id="ARBA00022729"/>
    </source>
</evidence>
<comment type="function">
    <text evidence="16">PA2 catalyzes the calcium-dependent hydrolysis of the 2-acyl groups in 3-sn-phosphoglycerides. Releases lysophospholipids (LPLs) and free fatty acids (FFAs) from membrane phospholipids in response to hormones and other external stimuli.</text>
</comment>
<sequence length="1152" mass="127887">MPTRSSLLVVAFLAAVVLASASPPPPPPCSRSCAALNCDWIRYGKYCGVGWSGCDGEEPCDDLDACCRDHDHCVDKKGLMSVKCHEKFKNCMRKVKKAGKVGFSKKCPYEMAMATMTSGMDMAIMLAQLGSQNQKTVATLLLLLVELGTRAEQQLSGVALTWHVDVEREEGPGQGKERQQQQAGLPRYLRCNCKAKAKAKAIDLLLPFRSPRPSTQLFAAMSSRRPTQQHHSEAPDPGGRGRGRGRGRARGASPSHQQPRAPPAPGLTLPYSSATAPPELRQAMEPPSPPHPPAPTHAHAHAQPGPSRPQQHVAPAIPSSSKSIRFPLRPGKGTIGTRCLVKANHFFADLPNKDLHHYDVSITPEVTSRLVNRAVIKELVNLYKASYLGGRLPAYDGRKSLYTAGPLPFTSQEFQITLLDDDDGSGSERRQRTFRVVIKFAARADLHRLELFLAGRHAEAPQEALQVLDIVLRELPSARYAPFGRSFFSPHLGRRQPLGEGLESWHMSATAFIEPLPVIDFVAQLLNSDIHSRPLSDAERVKIKKALRGVKVEVTHRGNMRRKYRISGLTIQPTRELTFPVDEAGTVKSVVQYFQETYGFAIQHTYLPCLTVQRLNYLPMEMVKHNAYQDDPYAKEFGIKISDRLASVEARILPAPRLKYNETGREKDCLPRVGQWNMMNKKMVNGGKVRSWMCVNFARNVQESVDFALEPILPPLNARPDQVERALKARYHDAMNVLGPQRRELDLLIGILPDNNGSLYGDLKRVCEIDLGIVSQCCCTKQVFKMNKQILANLALKINVKVGGRNTVLVDAVSRRIPLVTDRPTIIFGADVTHPHPGEDSSPSIAAVVASQDWPEVTKYAGLVSAQAHRQELIEDLYKVWQDPQRGTVSGGMIRELLISFKRSTGEKPQRIIFYRDGVSEGQFYQVLLYELNAIRKACASLEANYQPKVTFIVVQKRHHTRLFAHNHNDQSSADRSGNILPDSKICHPTEFDFYLCSHAGIKGTSRPAHYHVLWDENNFTADALQTLTNNLCYTYARCTRSVSIVPPAYYAHLAAFRARFYMEPDTSDSGSVVSGPGGGRGPLSGSSTSRSTRVPGGAAVKPLPALKDSVKRKVLTIVLYIKLHLMRNWRLGAVVQVSWLQSCTSHSIFMD</sequence>
<dbReference type="Gramene" id="LPERR02G31840.1">
    <property type="protein sequence ID" value="LPERR02G31840.1"/>
    <property type="gene ID" value="LPERR02G31840"/>
</dbReference>
<dbReference type="eggNOG" id="KOG1041">
    <property type="taxonomic scope" value="Eukaryota"/>
</dbReference>
<feature type="compositionally biased region" description="Low complexity" evidence="17">
    <location>
        <begin position="1084"/>
        <end position="1097"/>
    </location>
</feature>
<evidence type="ECO:0000313" key="22">
    <source>
        <dbReference type="Proteomes" id="UP000032180"/>
    </source>
</evidence>
<dbReference type="Gene3D" id="1.20.90.10">
    <property type="entry name" value="Phospholipase A2 domain"/>
    <property type="match status" value="1"/>
</dbReference>
<dbReference type="InterPro" id="IPR036397">
    <property type="entry name" value="RNaseH_sf"/>
</dbReference>
<keyword evidence="10" id="KW-0378">Hydrolase</keyword>
<evidence type="ECO:0000256" key="15">
    <source>
        <dbReference type="ARBA" id="ARBA00023158"/>
    </source>
</evidence>
<evidence type="ECO:0000256" key="4">
    <source>
        <dbReference type="ARBA" id="ARBA00007056"/>
    </source>
</evidence>
<keyword evidence="13" id="KW-0443">Lipid metabolism</keyword>
<dbReference type="SUPFAM" id="SSF53098">
    <property type="entry name" value="Ribonuclease H-like"/>
    <property type="match status" value="1"/>
</dbReference>
<reference evidence="21" key="3">
    <citation type="submission" date="2015-04" db="UniProtKB">
        <authorList>
            <consortium name="EnsemblPlants"/>
        </authorList>
    </citation>
    <scope>IDENTIFICATION</scope>
</reference>
<evidence type="ECO:0000256" key="18">
    <source>
        <dbReference type="SAM" id="SignalP"/>
    </source>
</evidence>
<feature type="domain" description="PAZ" evidence="19">
    <location>
        <begin position="517"/>
        <end position="627"/>
    </location>
</feature>
<dbReference type="EnsemblPlants" id="LPERR02G31840.1">
    <property type="protein sequence ID" value="LPERR02G31840.1"/>
    <property type="gene ID" value="LPERR02G31840"/>
</dbReference>
<proteinExistence type="inferred from homology"/>
<accession>A0A0D9VN38</accession>
<dbReference type="InterPro" id="IPR032474">
    <property type="entry name" value="Argonaute_N"/>
</dbReference>
<dbReference type="Proteomes" id="UP000032180">
    <property type="component" value="Chromosome 2"/>
</dbReference>
<reference evidence="22" key="2">
    <citation type="submission" date="2013-12" db="EMBL/GenBank/DDBJ databases">
        <authorList>
            <person name="Yu Y."/>
            <person name="Lee S."/>
            <person name="de Baynast K."/>
            <person name="Wissotski M."/>
            <person name="Liu L."/>
            <person name="Talag J."/>
            <person name="Goicoechea J."/>
            <person name="Angelova A."/>
            <person name="Jetty R."/>
            <person name="Kudrna D."/>
            <person name="Golser W."/>
            <person name="Rivera L."/>
            <person name="Zhang J."/>
            <person name="Wing R."/>
        </authorList>
    </citation>
    <scope>NUCLEOTIDE SEQUENCE</scope>
</reference>
<evidence type="ECO:0000256" key="7">
    <source>
        <dbReference type="ARBA" id="ARBA00022525"/>
    </source>
</evidence>
<evidence type="ECO:0000256" key="5">
    <source>
        <dbReference type="ARBA" id="ARBA00008201"/>
    </source>
</evidence>
<evidence type="ECO:0000256" key="8">
    <source>
        <dbReference type="ARBA" id="ARBA00022723"/>
    </source>
</evidence>
<feature type="region of interest" description="Disordered" evidence="17">
    <location>
        <begin position="221"/>
        <end position="329"/>
    </location>
</feature>
<evidence type="ECO:0000256" key="16">
    <source>
        <dbReference type="ARBA" id="ARBA00059871"/>
    </source>
</evidence>
<evidence type="ECO:0000256" key="17">
    <source>
        <dbReference type="SAM" id="MobiDB-lite"/>
    </source>
</evidence>
<evidence type="ECO:0000256" key="12">
    <source>
        <dbReference type="ARBA" id="ARBA00022963"/>
    </source>
</evidence>
<keyword evidence="9 18" id="KW-0732">Signal</keyword>
<dbReference type="GO" id="GO:0005576">
    <property type="term" value="C:extracellular region"/>
    <property type="evidence" value="ECO:0007669"/>
    <property type="project" value="UniProtKB-SubCell"/>
</dbReference>
<evidence type="ECO:0000256" key="2">
    <source>
        <dbReference type="ARBA" id="ARBA00001913"/>
    </source>
</evidence>
<dbReference type="InterPro" id="IPR036444">
    <property type="entry name" value="PLipase_A2_dom_sf"/>
</dbReference>